<dbReference type="Proteomes" id="UP000288669">
    <property type="component" value="Unassembled WGS sequence"/>
</dbReference>
<feature type="region of interest" description="Disordered" evidence="6">
    <location>
        <begin position="69"/>
        <end position="104"/>
    </location>
</feature>
<evidence type="ECO:0000256" key="4">
    <source>
        <dbReference type="ARBA" id="ARBA00022989"/>
    </source>
</evidence>
<dbReference type="EMBL" id="NGJZ01000001">
    <property type="protein sequence ID" value="RSU08142.1"/>
    <property type="molecule type" value="Genomic_DNA"/>
</dbReference>
<name>A0A430AJ55_9ENTE</name>
<dbReference type="GO" id="GO:0005886">
    <property type="term" value="C:plasma membrane"/>
    <property type="evidence" value="ECO:0007669"/>
    <property type="project" value="UniProtKB-SubCell"/>
</dbReference>
<feature type="transmembrane region" description="Helical" evidence="7">
    <location>
        <begin position="12"/>
        <end position="32"/>
    </location>
</feature>
<keyword evidence="4 7" id="KW-1133">Transmembrane helix</keyword>
<evidence type="ECO:0000256" key="2">
    <source>
        <dbReference type="ARBA" id="ARBA00022475"/>
    </source>
</evidence>
<dbReference type="AlphaFoldDB" id="A0A430AJ55"/>
<evidence type="ECO:0000313" key="10">
    <source>
        <dbReference type="Proteomes" id="UP000288669"/>
    </source>
</evidence>
<evidence type="ECO:0000256" key="7">
    <source>
        <dbReference type="SAM" id="Phobius"/>
    </source>
</evidence>
<dbReference type="Pfam" id="PF04024">
    <property type="entry name" value="PspC"/>
    <property type="match status" value="1"/>
</dbReference>
<accession>A0A430AJ55</accession>
<dbReference type="PANTHER" id="PTHR33885">
    <property type="entry name" value="PHAGE SHOCK PROTEIN C"/>
    <property type="match status" value="1"/>
</dbReference>
<protein>
    <submittedName>
        <fullName evidence="9">PspC family transcriptional regulator</fullName>
    </submittedName>
</protein>
<dbReference type="OrthoDB" id="9815286at2"/>
<dbReference type="InterPro" id="IPR052027">
    <property type="entry name" value="PspC"/>
</dbReference>
<gene>
    <name evidence="9" type="ORF">CBF30_02545</name>
</gene>
<evidence type="ECO:0000256" key="5">
    <source>
        <dbReference type="ARBA" id="ARBA00023136"/>
    </source>
</evidence>
<comment type="caution">
    <text evidence="9">The sequence shown here is derived from an EMBL/GenBank/DDBJ whole genome shotgun (WGS) entry which is preliminary data.</text>
</comment>
<sequence>MKKRLTKSNSNIVVSGVLGGIAEYIGIDATILRVIYVILSMCSFGFPGMTIYIILMFIMPANRSNRSNHFFDEQPRYDNHYSSSNQKKRKEAEKLKDEDDWSDF</sequence>
<dbReference type="PANTHER" id="PTHR33885:SF3">
    <property type="entry name" value="PHAGE SHOCK PROTEIN C"/>
    <property type="match status" value="1"/>
</dbReference>
<organism evidence="9 10">
    <name type="scientific">Vagococcus entomophilus</name>
    <dbReference type="NCBI Taxonomy" id="1160095"/>
    <lineage>
        <taxon>Bacteria</taxon>
        <taxon>Bacillati</taxon>
        <taxon>Bacillota</taxon>
        <taxon>Bacilli</taxon>
        <taxon>Lactobacillales</taxon>
        <taxon>Enterococcaceae</taxon>
        <taxon>Vagococcus</taxon>
    </lineage>
</organism>
<dbReference type="RefSeq" id="WP_126822455.1">
    <property type="nucleotide sequence ID" value="NZ_JBHLWU010000001.1"/>
</dbReference>
<feature type="domain" description="Phage shock protein PspC N-terminal" evidence="8">
    <location>
        <begin position="3"/>
        <end position="61"/>
    </location>
</feature>
<evidence type="ECO:0000256" key="1">
    <source>
        <dbReference type="ARBA" id="ARBA00004162"/>
    </source>
</evidence>
<keyword evidence="10" id="KW-1185">Reference proteome</keyword>
<feature type="transmembrane region" description="Helical" evidence="7">
    <location>
        <begin position="38"/>
        <end position="58"/>
    </location>
</feature>
<evidence type="ECO:0000313" key="9">
    <source>
        <dbReference type="EMBL" id="RSU08142.1"/>
    </source>
</evidence>
<evidence type="ECO:0000256" key="6">
    <source>
        <dbReference type="SAM" id="MobiDB-lite"/>
    </source>
</evidence>
<evidence type="ECO:0000256" key="3">
    <source>
        <dbReference type="ARBA" id="ARBA00022692"/>
    </source>
</evidence>
<keyword evidence="2" id="KW-1003">Cell membrane</keyword>
<dbReference type="InterPro" id="IPR007168">
    <property type="entry name" value="Phageshock_PspC_N"/>
</dbReference>
<keyword evidence="3 7" id="KW-0812">Transmembrane</keyword>
<reference evidence="9 10" key="1">
    <citation type="submission" date="2017-05" db="EMBL/GenBank/DDBJ databases">
        <title>Vagococcus spp. assemblies.</title>
        <authorList>
            <person name="Gulvik C.A."/>
        </authorList>
    </citation>
    <scope>NUCLEOTIDE SEQUENCE [LARGE SCALE GENOMIC DNA]</scope>
    <source>
        <strain evidence="9 10">DSM 24756</strain>
    </source>
</reference>
<comment type="subcellular location">
    <subcellularLocation>
        <location evidence="1">Cell membrane</location>
        <topology evidence="1">Single-pass membrane protein</topology>
    </subcellularLocation>
</comment>
<proteinExistence type="predicted"/>
<keyword evidence="5 7" id="KW-0472">Membrane</keyword>
<evidence type="ECO:0000259" key="8">
    <source>
        <dbReference type="Pfam" id="PF04024"/>
    </source>
</evidence>
<feature type="compositionally biased region" description="Basic and acidic residues" evidence="6">
    <location>
        <begin position="69"/>
        <end position="79"/>
    </location>
</feature>